<dbReference type="STRING" id="245187.SAMN04488003_105165"/>
<proteinExistence type="predicted"/>
<sequence length="130" mass="13974">MRGADQHTAAAHLAAPPVAPPGPPSIRLRVALRLTTAPPRRRLAQAVPARTRSAVDLAVEDAVPQGWRISGAGPTWDGIWQSYPDTQTSCADQLGDDPHGCSHVVAHLQMCLIAVARQHRLQDRAVFGLR</sequence>
<dbReference type="EMBL" id="FOCI01000005">
    <property type="protein sequence ID" value="SEM86106.1"/>
    <property type="molecule type" value="Genomic_DNA"/>
</dbReference>
<gene>
    <name evidence="2" type="ORF">SAMN04488003_105165</name>
</gene>
<reference evidence="2 3" key="1">
    <citation type="submission" date="2016-10" db="EMBL/GenBank/DDBJ databases">
        <authorList>
            <person name="de Groot N.N."/>
        </authorList>
    </citation>
    <scope>NUCLEOTIDE SEQUENCE [LARGE SCALE GENOMIC DNA]</scope>
    <source>
        <strain evidence="2 3">DSM 16213</strain>
    </source>
</reference>
<evidence type="ECO:0000313" key="2">
    <source>
        <dbReference type="EMBL" id="SEM86106.1"/>
    </source>
</evidence>
<evidence type="ECO:0000256" key="1">
    <source>
        <dbReference type="SAM" id="MobiDB-lite"/>
    </source>
</evidence>
<accession>A0A1H8BTI8</accession>
<feature type="region of interest" description="Disordered" evidence="1">
    <location>
        <begin position="1"/>
        <end position="24"/>
    </location>
</feature>
<organism evidence="2 3">
    <name type="scientific">Loktanella fryxellensis</name>
    <dbReference type="NCBI Taxonomy" id="245187"/>
    <lineage>
        <taxon>Bacteria</taxon>
        <taxon>Pseudomonadati</taxon>
        <taxon>Pseudomonadota</taxon>
        <taxon>Alphaproteobacteria</taxon>
        <taxon>Rhodobacterales</taxon>
        <taxon>Roseobacteraceae</taxon>
        <taxon>Loktanella</taxon>
    </lineage>
</organism>
<evidence type="ECO:0000313" key="3">
    <source>
        <dbReference type="Proteomes" id="UP000199585"/>
    </source>
</evidence>
<keyword evidence="3" id="KW-1185">Reference proteome</keyword>
<dbReference type="AlphaFoldDB" id="A0A1H8BTI8"/>
<protein>
    <submittedName>
        <fullName evidence="2">Uncharacterized protein</fullName>
    </submittedName>
</protein>
<name>A0A1H8BTI8_9RHOB</name>
<dbReference type="Proteomes" id="UP000199585">
    <property type="component" value="Unassembled WGS sequence"/>
</dbReference>